<organism evidence="5 6">
    <name type="scientific">Apiospora arundinis</name>
    <dbReference type="NCBI Taxonomy" id="335852"/>
    <lineage>
        <taxon>Eukaryota</taxon>
        <taxon>Fungi</taxon>
        <taxon>Dikarya</taxon>
        <taxon>Ascomycota</taxon>
        <taxon>Pezizomycotina</taxon>
        <taxon>Sordariomycetes</taxon>
        <taxon>Xylariomycetidae</taxon>
        <taxon>Amphisphaeriales</taxon>
        <taxon>Apiosporaceae</taxon>
        <taxon>Apiospora</taxon>
    </lineage>
</organism>
<dbReference type="Proteomes" id="UP001390339">
    <property type="component" value="Unassembled WGS sequence"/>
</dbReference>
<name>A0ABR2I8R9_9PEZI</name>
<dbReference type="SMART" id="SM00823">
    <property type="entry name" value="PKS_PP"/>
    <property type="match status" value="1"/>
</dbReference>
<keyword evidence="3" id="KW-0436">Ligase</keyword>
<evidence type="ECO:0000256" key="2">
    <source>
        <dbReference type="ARBA" id="ARBA00022553"/>
    </source>
</evidence>
<evidence type="ECO:0000313" key="5">
    <source>
        <dbReference type="EMBL" id="KAK8859138.1"/>
    </source>
</evidence>
<gene>
    <name evidence="5" type="ORF">PGQ11_009872</name>
</gene>
<dbReference type="InterPro" id="IPR036736">
    <property type="entry name" value="ACP-like_sf"/>
</dbReference>
<dbReference type="InterPro" id="IPR042099">
    <property type="entry name" value="ANL_N_sf"/>
</dbReference>
<dbReference type="InterPro" id="IPR009081">
    <property type="entry name" value="PP-bd_ACP"/>
</dbReference>
<dbReference type="InterPro" id="IPR010071">
    <property type="entry name" value="AA_adenyl_dom"/>
</dbReference>
<dbReference type="Gene3D" id="1.10.1200.10">
    <property type="entry name" value="ACP-like"/>
    <property type="match status" value="1"/>
</dbReference>
<evidence type="ECO:0000313" key="6">
    <source>
        <dbReference type="Proteomes" id="UP001390339"/>
    </source>
</evidence>
<dbReference type="Gene3D" id="3.30.559.30">
    <property type="entry name" value="Nonribosomal peptide synthetase, condensation domain"/>
    <property type="match status" value="2"/>
</dbReference>
<dbReference type="SMART" id="SM01294">
    <property type="entry name" value="PKS_PP_betabranch"/>
    <property type="match status" value="1"/>
</dbReference>
<dbReference type="EMBL" id="JAPCWZ010000006">
    <property type="protein sequence ID" value="KAK8859138.1"/>
    <property type="molecule type" value="Genomic_DNA"/>
</dbReference>
<dbReference type="InterPro" id="IPR020806">
    <property type="entry name" value="PKS_PP-bd"/>
</dbReference>
<comment type="caution">
    <text evidence="5">The sequence shown here is derived from an EMBL/GenBank/DDBJ whole genome shotgun (WGS) entry which is preliminary data.</text>
</comment>
<dbReference type="InterPro" id="IPR000873">
    <property type="entry name" value="AMP-dep_synth/lig_dom"/>
</dbReference>
<keyword evidence="6" id="KW-1185">Reference proteome</keyword>
<dbReference type="SUPFAM" id="SSF52777">
    <property type="entry name" value="CoA-dependent acyltransferases"/>
    <property type="match status" value="3"/>
</dbReference>
<evidence type="ECO:0000256" key="1">
    <source>
        <dbReference type="ARBA" id="ARBA00022450"/>
    </source>
</evidence>
<protein>
    <submittedName>
        <fullName evidence="5">Nonribosomal peptide synthase</fullName>
    </submittedName>
</protein>
<dbReference type="PROSITE" id="PS00455">
    <property type="entry name" value="AMP_BINDING"/>
    <property type="match status" value="1"/>
</dbReference>
<dbReference type="PANTHER" id="PTHR45527:SF16">
    <property type="entry name" value="NONRIBOSOMAL PEPTIDE SYNTHASE ATNA-RELATED"/>
    <property type="match status" value="1"/>
</dbReference>
<evidence type="ECO:0000259" key="4">
    <source>
        <dbReference type="PROSITE" id="PS50075"/>
    </source>
</evidence>
<dbReference type="SUPFAM" id="SSF47336">
    <property type="entry name" value="ACP-like"/>
    <property type="match status" value="1"/>
</dbReference>
<sequence length="1365" mass="148876">MTPLIEPESAAEAQFLSTIDSCVFPSASTSAAFSVDRPVTVSCLPLPSHLGIIAREHLESVESLVQVAWALILRQYLGGRTACFGYVANQDNYSSLCGASVTEHISLQRLDGVFAVLDPDVTLTVTLGNWHRAYTSRRIKSSHLVEIDQALVFNTALVVGNGILVGGRSRFNPTPEFPVVAFIDLSATIPQLAISCQPGAVPPEQQSLLAHAFQSAISAFLLNPKQKVRDLNVFTVWDHQRIATWNGHGLVAVKSCVHSEFSKIARRMGQAPAICSWDGHVSYEELDRLSSVLAATLKAKGIEPESVVALRFNKSLWAVVSMLAILKAGGAFVSLDPSQPDQRQKTIFEDANAALLLMPEAPSTEIPLWATERFYMISEASTRGLFTQDDHGSAPVIGVESVRPQHAAYIVYTSGSTGKPKGIIVEHAALSTSVQEQAKAMDIGPDSRVLQFAAYTFDVSVGDIFTTLTHGACLCIPDEASRRDNLAKAITDMAVTHACLTSTVAGFLDPADVPTLQTLTLGGEPLSKQNITKWAGKVRLNNIYGPAECTVWCFVQQDIKPYDNESRFGHGIGARGWIVDPNDSDRLLPVGAVGELHVEGPLLARGYLNNPEHTAASFITDPAWLHMFGTVGKRRLYKTGDLVRYDPTDGAMIFVGRKDTQVKLRGQRIELGEIEHHLRLSLSTGNAAANDVVVDLFKPSSLGEAVLVAYVSIGASFPSHPNKTSMTTEVKECISAIAEVSKKALVQVLPSYMIPTVFVPVQHIPLSTSGKTDIRTLRQICYSLSWAELLEISSGSPRTAHRKGESDFASKTEAESHMADAWATLLGMSPDQIEPSDSFISLGGNSLMAIHLVAVYREHGLSLTVADILQHPELSAMTACTVPIRTATSAIPNPAEFSDMVTGQVSKKALFADAAQQCGVGSEDIVAVYPCTPLQVEMMDLSLTGKTSQFAHELSRLWPTLDFSRFKNAWEEIVKIHPILRTRFIQSSHDGELKQVIVDEPLWWEAPRDFDDYMATNFPTATTKLGDRLARWSLYEEPVEGTSQATNHMLIISLHHAIFDGVVLHHIFTNLFAIYTGNNLSHSPPNFGEYLWRTSKDLKDNLHDHFLYWGKYLAGWEQAGEFPPTVEPRDRQVHATGGTMRFLPFPGGVRPELGSLTLSTFLRGVWAILLARRTASECVVFSTFLAGRTVDMEGIERLVAPTFTHVPILARLSASQTVREFLAALQADAIAMMPYEATGMPRILQQACQSGSNPQLGGYMSRNLLVVQPMPKGGGTLPAAEENGQPLPFPGEILCGPRIDPAAMGAFNPFPLLMEMTMLDEGVAFRVSFDLEIMSAKLVEEMLDELTSVIQTLPGQLDHLLSGVV</sequence>
<dbReference type="InterPro" id="IPR020845">
    <property type="entry name" value="AMP-binding_CS"/>
</dbReference>
<dbReference type="Gene3D" id="3.40.50.12780">
    <property type="entry name" value="N-terminal domain of ligase-like"/>
    <property type="match status" value="1"/>
</dbReference>
<keyword evidence="1" id="KW-0596">Phosphopantetheine</keyword>
<dbReference type="Pfam" id="PF00550">
    <property type="entry name" value="PP-binding"/>
    <property type="match status" value="1"/>
</dbReference>
<reference evidence="5 6" key="1">
    <citation type="journal article" date="2024" name="IMA Fungus">
        <title>Apiospora arundinis, a panoply of carbohydrate-active enzymes and secondary metabolites.</title>
        <authorList>
            <person name="Sorensen T."/>
            <person name="Petersen C."/>
            <person name="Muurmann A.T."/>
            <person name="Christiansen J.V."/>
            <person name="Brundto M.L."/>
            <person name="Overgaard C.K."/>
            <person name="Boysen A.T."/>
            <person name="Wollenberg R.D."/>
            <person name="Larsen T.O."/>
            <person name="Sorensen J.L."/>
            <person name="Nielsen K.L."/>
            <person name="Sondergaard T.E."/>
        </authorList>
    </citation>
    <scope>NUCLEOTIDE SEQUENCE [LARGE SCALE GENOMIC DNA]</scope>
    <source>
        <strain evidence="5 6">AAU 773</strain>
    </source>
</reference>
<dbReference type="PROSITE" id="PS50075">
    <property type="entry name" value="CARRIER"/>
    <property type="match status" value="1"/>
</dbReference>
<dbReference type="Pfam" id="PF00501">
    <property type="entry name" value="AMP-binding"/>
    <property type="match status" value="1"/>
</dbReference>
<proteinExistence type="predicted"/>
<feature type="domain" description="Carrier" evidence="4">
    <location>
        <begin position="809"/>
        <end position="885"/>
    </location>
</feature>
<dbReference type="SUPFAM" id="SSF56801">
    <property type="entry name" value="Acetyl-CoA synthetase-like"/>
    <property type="match status" value="1"/>
</dbReference>
<dbReference type="NCBIfam" id="TIGR01733">
    <property type="entry name" value="AA-adenyl-dom"/>
    <property type="match status" value="1"/>
</dbReference>
<accession>A0ABR2I8R9</accession>
<evidence type="ECO:0000256" key="3">
    <source>
        <dbReference type="ARBA" id="ARBA00022598"/>
    </source>
</evidence>
<keyword evidence="2" id="KW-0597">Phosphoprotein</keyword>
<dbReference type="InterPro" id="IPR023213">
    <property type="entry name" value="CAT-like_dom_sf"/>
</dbReference>
<dbReference type="Gene3D" id="3.30.559.10">
    <property type="entry name" value="Chloramphenicol acetyltransferase-like domain"/>
    <property type="match status" value="1"/>
</dbReference>
<dbReference type="CDD" id="cd19545">
    <property type="entry name" value="FUM14_C_NRPS-like"/>
    <property type="match status" value="1"/>
</dbReference>
<dbReference type="Gene3D" id="3.30.300.30">
    <property type="match status" value="1"/>
</dbReference>
<dbReference type="PANTHER" id="PTHR45527">
    <property type="entry name" value="NONRIBOSOMAL PEPTIDE SYNTHETASE"/>
    <property type="match status" value="1"/>
</dbReference>
<dbReference type="InterPro" id="IPR045851">
    <property type="entry name" value="AMP-bd_C_sf"/>
</dbReference>
<dbReference type="CDD" id="cd05918">
    <property type="entry name" value="A_NRPS_SidN3_like"/>
    <property type="match status" value="1"/>
</dbReference>
<dbReference type="InterPro" id="IPR001242">
    <property type="entry name" value="Condensation_dom"/>
</dbReference>
<dbReference type="Pfam" id="PF00668">
    <property type="entry name" value="Condensation"/>
    <property type="match status" value="1"/>
</dbReference>